<name>A0ABN9Q9N3_9DINO</name>
<evidence type="ECO:0000313" key="2">
    <source>
        <dbReference type="EMBL" id="CAK0802526.1"/>
    </source>
</evidence>
<keyword evidence="3" id="KW-1185">Reference proteome</keyword>
<evidence type="ECO:0000313" key="3">
    <source>
        <dbReference type="Proteomes" id="UP001189429"/>
    </source>
</evidence>
<dbReference type="EMBL" id="CAUYUJ010002825">
    <property type="protein sequence ID" value="CAK0802526.1"/>
    <property type="molecule type" value="Genomic_DNA"/>
</dbReference>
<dbReference type="Proteomes" id="UP001189429">
    <property type="component" value="Unassembled WGS sequence"/>
</dbReference>
<protein>
    <submittedName>
        <fullName evidence="2">Uncharacterized protein</fullName>
    </submittedName>
</protein>
<gene>
    <name evidence="2" type="ORF">PCOR1329_LOCUS10031</name>
</gene>
<comment type="caution">
    <text evidence="2">The sequence shown here is derived from an EMBL/GenBank/DDBJ whole genome shotgun (WGS) entry which is preliminary data.</text>
</comment>
<feature type="region of interest" description="Disordered" evidence="1">
    <location>
        <begin position="1"/>
        <end position="22"/>
    </location>
</feature>
<reference evidence="2" key="1">
    <citation type="submission" date="2023-10" db="EMBL/GenBank/DDBJ databases">
        <authorList>
            <person name="Chen Y."/>
            <person name="Shah S."/>
            <person name="Dougan E. K."/>
            <person name="Thang M."/>
            <person name="Chan C."/>
        </authorList>
    </citation>
    <scope>NUCLEOTIDE SEQUENCE [LARGE SCALE GENOMIC DNA]</scope>
</reference>
<proteinExistence type="predicted"/>
<accession>A0ABN9Q9N3</accession>
<organism evidence="2 3">
    <name type="scientific">Prorocentrum cordatum</name>
    <dbReference type="NCBI Taxonomy" id="2364126"/>
    <lineage>
        <taxon>Eukaryota</taxon>
        <taxon>Sar</taxon>
        <taxon>Alveolata</taxon>
        <taxon>Dinophyceae</taxon>
        <taxon>Prorocentrales</taxon>
        <taxon>Prorocentraceae</taxon>
        <taxon>Prorocentrum</taxon>
    </lineage>
</organism>
<sequence>MVCTGSGSSRTSSRQGRSTRKLFPQFVQKDGSEIIPLGNGKVLRLEVRDDIRENDEEKITLMMTPDDPRSNLRRNLGNLKGVHHGLIYDETKRFEAMYDSVADF</sequence>
<feature type="compositionally biased region" description="Low complexity" evidence="1">
    <location>
        <begin position="1"/>
        <end position="16"/>
    </location>
</feature>
<evidence type="ECO:0000256" key="1">
    <source>
        <dbReference type="SAM" id="MobiDB-lite"/>
    </source>
</evidence>